<keyword evidence="6" id="KW-0963">Cytoplasm</keyword>
<dbReference type="SUPFAM" id="SSF53335">
    <property type="entry name" value="S-adenosyl-L-methionine-dependent methyltransferases"/>
    <property type="match status" value="1"/>
</dbReference>
<comment type="catalytic activity">
    <reaction evidence="6">
        <text>cytidine(1402) in 16S rRNA + S-adenosyl-L-methionine = N(4)-methylcytidine(1402) in 16S rRNA + S-adenosyl-L-homocysteine + H(+)</text>
        <dbReference type="Rhea" id="RHEA:42928"/>
        <dbReference type="Rhea" id="RHEA-COMP:10286"/>
        <dbReference type="Rhea" id="RHEA-COMP:10287"/>
        <dbReference type="ChEBI" id="CHEBI:15378"/>
        <dbReference type="ChEBI" id="CHEBI:57856"/>
        <dbReference type="ChEBI" id="CHEBI:59789"/>
        <dbReference type="ChEBI" id="CHEBI:74506"/>
        <dbReference type="ChEBI" id="CHEBI:82748"/>
        <dbReference type="EC" id="2.1.1.199"/>
    </reaction>
</comment>
<protein>
    <recommendedName>
        <fullName evidence="6">Ribosomal RNA small subunit methyltransferase H</fullName>
        <ecNumber evidence="6">2.1.1.199</ecNumber>
    </recommendedName>
    <alternativeName>
        <fullName evidence="6">16S rRNA m(4)C1402 methyltransferase</fullName>
    </alternativeName>
    <alternativeName>
        <fullName evidence="6">rRNA (cytosine-N(4)-)-methyltransferase RsmH</fullName>
    </alternativeName>
</protein>
<dbReference type="HAMAP" id="MF_01007">
    <property type="entry name" value="16SrRNA_methyltr_H"/>
    <property type="match status" value="1"/>
</dbReference>
<dbReference type="InterPro" id="IPR023397">
    <property type="entry name" value="SAM-dep_MeTrfase_MraW_recog"/>
</dbReference>
<dbReference type="GO" id="GO:0071424">
    <property type="term" value="F:rRNA (cytosine-N4-)-methyltransferase activity"/>
    <property type="evidence" value="ECO:0007669"/>
    <property type="project" value="UniProtKB-UniRule"/>
</dbReference>
<evidence type="ECO:0000256" key="1">
    <source>
        <dbReference type="ARBA" id="ARBA00010396"/>
    </source>
</evidence>
<comment type="function">
    <text evidence="6">Specifically methylates the N4 position of cytidine in position 1402 (C1402) of 16S rRNA.</text>
</comment>
<keyword evidence="4 6" id="KW-0808">Transferase</keyword>
<feature type="binding site" evidence="6">
    <location>
        <position position="96"/>
    </location>
    <ligand>
        <name>S-adenosyl-L-methionine</name>
        <dbReference type="ChEBI" id="CHEBI:59789"/>
    </ligand>
</feature>
<gene>
    <name evidence="6" type="primary">rsmH</name>
    <name evidence="7" type="ORF">A2618_02260</name>
</gene>
<evidence type="ECO:0000256" key="3">
    <source>
        <dbReference type="ARBA" id="ARBA00022603"/>
    </source>
</evidence>
<feature type="binding site" evidence="6">
    <location>
        <position position="47"/>
    </location>
    <ligand>
        <name>S-adenosyl-L-methionine</name>
        <dbReference type="ChEBI" id="CHEBI:59789"/>
    </ligand>
</feature>
<dbReference type="PIRSF" id="PIRSF004486">
    <property type="entry name" value="MraW"/>
    <property type="match status" value="1"/>
</dbReference>
<dbReference type="PANTHER" id="PTHR11265:SF0">
    <property type="entry name" value="12S RRNA N4-METHYLCYTIDINE METHYLTRANSFERASE"/>
    <property type="match status" value="1"/>
</dbReference>
<dbReference type="Proteomes" id="UP000177921">
    <property type="component" value="Unassembled WGS sequence"/>
</dbReference>
<dbReference type="Gene3D" id="3.40.50.150">
    <property type="entry name" value="Vaccinia Virus protein VP39"/>
    <property type="match status" value="1"/>
</dbReference>
<feature type="binding site" evidence="6">
    <location>
        <position position="103"/>
    </location>
    <ligand>
        <name>S-adenosyl-L-methionine</name>
        <dbReference type="ChEBI" id="CHEBI:59789"/>
    </ligand>
</feature>
<proteinExistence type="inferred from homology"/>
<dbReference type="InterPro" id="IPR029063">
    <property type="entry name" value="SAM-dependent_MTases_sf"/>
</dbReference>
<evidence type="ECO:0000256" key="5">
    <source>
        <dbReference type="ARBA" id="ARBA00022691"/>
    </source>
</evidence>
<evidence type="ECO:0000256" key="6">
    <source>
        <dbReference type="HAMAP-Rule" id="MF_01007"/>
    </source>
</evidence>
<feature type="binding site" evidence="6">
    <location>
        <position position="76"/>
    </location>
    <ligand>
        <name>S-adenosyl-L-methionine</name>
        <dbReference type="ChEBI" id="CHEBI:59789"/>
    </ligand>
</feature>
<dbReference type="SUPFAM" id="SSF81799">
    <property type="entry name" value="Putative methyltransferase TM0872, insert domain"/>
    <property type="match status" value="1"/>
</dbReference>
<keyword evidence="3 6" id="KW-0489">Methyltransferase</keyword>
<evidence type="ECO:0000256" key="2">
    <source>
        <dbReference type="ARBA" id="ARBA00022552"/>
    </source>
</evidence>
<dbReference type="EMBL" id="MFAR01000002">
    <property type="protein sequence ID" value="OGD85482.1"/>
    <property type="molecule type" value="Genomic_DNA"/>
</dbReference>
<evidence type="ECO:0000256" key="4">
    <source>
        <dbReference type="ARBA" id="ARBA00022679"/>
    </source>
</evidence>
<comment type="caution">
    <text evidence="7">The sequence shown here is derived from an EMBL/GenBank/DDBJ whole genome shotgun (WGS) entry which is preliminary data.</text>
</comment>
<name>A0A1F5G0U3_9BACT</name>
<dbReference type="PANTHER" id="PTHR11265">
    <property type="entry name" value="S-ADENOSYL-METHYLTRANSFERASE MRAW"/>
    <property type="match status" value="1"/>
</dbReference>
<accession>A0A1F5G0U3</accession>
<dbReference type="NCBIfam" id="TIGR00006">
    <property type="entry name" value="16S rRNA (cytosine(1402)-N(4))-methyltransferase RsmH"/>
    <property type="match status" value="1"/>
</dbReference>
<evidence type="ECO:0000313" key="8">
    <source>
        <dbReference type="Proteomes" id="UP000177921"/>
    </source>
</evidence>
<evidence type="ECO:0000313" key="7">
    <source>
        <dbReference type="EMBL" id="OGD85482.1"/>
    </source>
</evidence>
<keyword evidence="2 6" id="KW-0698">rRNA processing</keyword>
<dbReference type="AlphaFoldDB" id="A0A1F5G0U3"/>
<reference evidence="7 8" key="1">
    <citation type="journal article" date="2016" name="Nat. Commun.">
        <title>Thousands of microbial genomes shed light on interconnected biogeochemical processes in an aquifer system.</title>
        <authorList>
            <person name="Anantharaman K."/>
            <person name="Brown C.T."/>
            <person name="Hug L.A."/>
            <person name="Sharon I."/>
            <person name="Castelle C.J."/>
            <person name="Probst A.J."/>
            <person name="Thomas B.C."/>
            <person name="Singh A."/>
            <person name="Wilkins M.J."/>
            <person name="Karaoz U."/>
            <person name="Brodie E.L."/>
            <person name="Williams K.H."/>
            <person name="Hubbard S.S."/>
            <person name="Banfield J.F."/>
        </authorList>
    </citation>
    <scope>NUCLEOTIDE SEQUENCE [LARGE SCALE GENOMIC DNA]</scope>
</reference>
<comment type="subcellular location">
    <subcellularLocation>
        <location evidence="6">Cytoplasm</location>
    </subcellularLocation>
</comment>
<sequence length="285" mass="30856">MHTPVLLQEVTQALSPAPGKRYVDATLGYAGHTIALLAAGAEVVGIDQDADILELATKRIQEAGYSKHFTPMHASFADALSSARLPDASYQGILFDLGVSSFQLDTPSRGFSFRFDAPLDMRMDQSLTVTAKDLVNGLGKKELTELFLTLGEEKQAGKIARAICERRHKLPIETTGQLASLIERTIGKSSRIHPATKVFQALRMAVNSERDQLKAALPSALSKLAVGGILALISFHSLEDQIIEDFFAKTPSLTPLYPNAISPSIAEIHANPRARSAKLRVGKKL</sequence>
<feature type="binding site" evidence="6">
    <location>
        <begin position="30"/>
        <end position="32"/>
    </location>
    <ligand>
        <name>S-adenosyl-L-methionine</name>
        <dbReference type="ChEBI" id="CHEBI:59789"/>
    </ligand>
</feature>
<dbReference type="EC" id="2.1.1.199" evidence="6"/>
<keyword evidence="5 6" id="KW-0949">S-adenosyl-L-methionine</keyword>
<comment type="similarity">
    <text evidence="1 6">Belongs to the methyltransferase superfamily. RsmH family.</text>
</comment>
<dbReference type="Gene3D" id="1.10.150.170">
    <property type="entry name" value="Putative methyltransferase TM0872, insert domain"/>
    <property type="match status" value="1"/>
</dbReference>
<dbReference type="Pfam" id="PF01795">
    <property type="entry name" value="Methyltransf_5"/>
    <property type="match status" value="1"/>
</dbReference>
<dbReference type="GO" id="GO:0070475">
    <property type="term" value="P:rRNA base methylation"/>
    <property type="evidence" value="ECO:0007669"/>
    <property type="project" value="UniProtKB-UniRule"/>
</dbReference>
<dbReference type="GO" id="GO:0005737">
    <property type="term" value="C:cytoplasm"/>
    <property type="evidence" value="ECO:0007669"/>
    <property type="project" value="UniProtKB-SubCell"/>
</dbReference>
<organism evidence="7 8">
    <name type="scientific">Candidatus Collierbacteria bacterium RIFOXYD1_FULL_46_26</name>
    <dbReference type="NCBI Taxonomy" id="1817732"/>
    <lineage>
        <taxon>Bacteria</taxon>
        <taxon>Candidatus Collieribacteriota</taxon>
    </lineage>
</organism>
<dbReference type="InterPro" id="IPR002903">
    <property type="entry name" value="RsmH"/>
</dbReference>